<keyword evidence="4" id="KW-0342">GTP-binding</keyword>
<dbReference type="PANTHER" id="PTHR42708:SF1">
    <property type="entry name" value="GLIDING MOTILITY PROTEIN MGLA"/>
    <property type="match status" value="1"/>
</dbReference>
<name>A0A3N1D675_9ACTN</name>
<protein>
    <recommendedName>
        <fullName evidence="7">Signal recognition particle receptor subunit beta</fullName>
    </recommendedName>
</protein>
<dbReference type="AlphaFoldDB" id="A0A3N1D675"/>
<dbReference type="EMBL" id="RJKE01000001">
    <property type="protein sequence ID" value="ROO88598.1"/>
    <property type="molecule type" value="Genomic_DNA"/>
</dbReference>
<dbReference type="PANTHER" id="PTHR42708">
    <property type="entry name" value="ATP/GTP-BINDING PROTEIN-RELATED"/>
    <property type="match status" value="1"/>
</dbReference>
<evidence type="ECO:0000256" key="3">
    <source>
        <dbReference type="ARBA" id="ARBA00022801"/>
    </source>
</evidence>
<dbReference type="CDD" id="cd00882">
    <property type="entry name" value="Ras_like_GTPase"/>
    <property type="match status" value="1"/>
</dbReference>
<evidence type="ECO:0008006" key="7">
    <source>
        <dbReference type="Google" id="ProtNLM"/>
    </source>
</evidence>
<keyword evidence="6" id="KW-1185">Reference proteome</keyword>
<dbReference type="GO" id="GO:0016787">
    <property type="term" value="F:hydrolase activity"/>
    <property type="evidence" value="ECO:0007669"/>
    <property type="project" value="UniProtKB-KW"/>
</dbReference>
<dbReference type="InterPro" id="IPR004130">
    <property type="entry name" value="Gpn"/>
</dbReference>
<comment type="similarity">
    <text evidence="1">Belongs to the GPN-loop GTPase family.</text>
</comment>
<gene>
    <name evidence="5" type="ORF">EDD29_6272</name>
</gene>
<dbReference type="Gene3D" id="3.40.50.300">
    <property type="entry name" value="P-loop containing nucleotide triphosphate hydrolases"/>
    <property type="match status" value="1"/>
</dbReference>
<dbReference type="SUPFAM" id="SSF52540">
    <property type="entry name" value="P-loop containing nucleoside triphosphate hydrolases"/>
    <property type="match status" value="1"/>
</dbReference>
<dbReference type="Pfam" id="PF03029">
    <property type="entry name" value="ATP_bind_1"/>
    <property type="match status" value="1"/>
</dbReference>
<dbReference type="Proteomes" id="UP000272400">
    <property type="component" value="Unassembled WGS sequence"/>
</dbReference>
<keyword evidence="2" id="KW-0547">Nucleotide-binding</keyword>
<evidence type="ECO:0000256" key="2">
    <source>
        <dbReference type="ARBA" id="ARBA00022741"/>
    </source>
</evidence>
<proteinExistence type="inferred from homology"/>
<dbReference type="InterPro" id="IPR027417">
    <property type="entry name" value="P-loop_NTPase"/>
</dbReference>
<comment type="caution">
    <text evidence="5">The sequence shown here is derived from an EMBL/GenBank/DDBJ whole genome shotgun (WGS) entry which is preliminary data.</text>
</comment>
<dbReference type="OrthoDB" id="4303541at2"/>
<organism evidence="5 6">
    <name type="scientific">Actinocorallia herbida</name>
    <dbReference type="NCBI Taxonomy" id="58109"/>
    <lineage>
        <taxon>Bacteria</taxon>
        <taxon>Bacillati</taxon>
        <taxon>Actinomycetota</taxon>
        <taxon>Actinomycetes</taxon>
        <taxon>Streptosporangiales</taxon>
        <taxon>Thermomonosporaceae</taxon>
        <taxon>Actinocorallia</taxon>
    </lineage>
</organism>
<accession>A0A3N1D675</accession>
<evidence type="ECO:0000256" key="4">
    <source>
        <dbReference type="ARBA" id="ARBA00023134"/>
    </source>
</evidence>
<reference evidence="5 6" key="1">
    <citation type="submission" date="2018-11" db="EMBL/GenBank/DDBJ databases">
        <title>Sequencing the genomes of 1000 actinobacteria strains.</title>
        <authorList>
            <person name="Klenk H.-P."/>
        </authorList>
    </citation>
    <scope>NUCLEOTIDE SEQUENCE [LARGE SCALE GENOMIC DNA]</scope>
    <source>
        <strain evidence="5 6">DSM 44254</strain>
    </source>
</reference>
<evidence type="ECO:0000256" key="1">
    <source>
        <dbReference type="ARBA" id="ARBA00005290"/>
    </source>
</evidence>
<dbReference type="GO" id="GO:0005525">
    <property type="term" value="F:GTP binding"/>
    <property type="evidence" value="ECO:0007669"/>
    <property type="project" value="UniProtKB-KW"/>
</dbReference>
<sequence length="190" mass="20351">MASAHFDVPASAKIVVAGGFGVGKTTFVGAVSEIEPVNTDAWMTAEALGVDPGRPGKVRTTVAMDFGRVSLSTGLVLYLFGTPGQPRFWHMWDDVARGASAAVVLVDTRDLESSFAAVDYFERDRALPFIVVVNLFDGLATHSMDKVREALQISPDVPVIAADVRMRGQTVSALVTAVQHTLHATRSHSR</sequence>
<keyword evidence="3" id="KW-0378">Hydrolase</keyword>
<evidence type="ECO:0000313" key="5">
    <source>
        <dbReference type="EMBL" id="ROO88598.1"/>
    </source>
</evidence>
<evidence type="ECO:0000313" key="6">
    <source>
        <dbReference type="Proteomes" id="UP000272400"/>
    </source>
</evidence>
<dbReference type="InterPro" id="IPR052705">
    <property type="entry name" value="Gliding_Motility_GTPase"/>
</dbReference>
<dbReference type="RefSeq" id="WP_123667816.1">
    <property type="nucleotide sequence ID" value="NZ_RJKE01000001.1"/>
</dbReference>